<dbReference type="NCBIfam" id="TIGR02839">
    <property type="entry name" value="spore_V_AE"/>
    <property type="match status" value="1"/>
</dbReference>
<evidence type="ECO:0000256" key="1">
    <source>
        <dbReference type="SAM" id="Phobius"/>
    </source>
</evidence>
<dbReference type="AlphaFoldDB" id="A0A953LI84"/>
<evidence type="ECO:0000313" key="2">
    <source>
        <dbReference type="EMBL" id="MBY6275779.1"/>
    </source>
</evidence>
<comment type="caution">
    <text evidence="2">The sequence shown here is derived from an EMBL/GenBank/DDBJ whole genome shotgun (WGS) entry which is preliminary data.</text>
</comment>
<reference evidence="2" key="1">
    <citation type="submission" date="2017-11" db="EMBL/GenBank/DDBJ databases">
        <title>Three new genomes from thermophilic consortium.</title>
        <authorList>
            <person name="Quaggio R."/>
            <person name="Amgarten D."/>
            <person name="Setubal J.C."/>
        </authorList>
    </citation>
    <scope>NUCLEOTIDE SEQUENCE</scope>
    <source>
        <strain evidence="2">ZCTH01-B2</strain>
    </source>
</reference>
<dbReference type="Pfam" id="PF03862">
    <property type="entry name" value="SpoVAC_SpoVAEB"/>
    <property type="match status" value="1"/>
</dbReference>
<accession>A0A953LI84</accession>
<protein>
    <submittedName>
        <fullName evidence="2">Stage V sporulation protein AE</fullName>
    </submittedName>
</protein>
<keyword evidence="1" id="KW-0812">Transmembrane</keyword>
<evidence type="ECO:0000313" key="3">
    <source>
        <dbReference type="Proteomes" id="UP000732377"/>
    </source>
</evidence>
<dbReference type="PANTHER" id="PTHR38450">
    <property type="entry name" value="STAGE V SPORULATION PROTEIN AC-RELATED"/>
    <property type="match status" value="1"/>
</dbReference>
<name>A0A953LI84_SYMTR</name>
<dbReference type="PANTHER" id="PTHR38450:SF2">
    <property type="entry name" value="STAGE V SPORULATION PROTEIN AEB"/>
    <property type="match status" value="1"/>
</dbReference>
<dbReference type="OMA" id="FGYLMSV"/>
<gene>
    <name evidence="2" type="primary">spoVAE</name>
    <name evidence="2" type="ORF">CWE10_06075</name>
</gene>
<sequence>MMYLKAFLVGGLICLIAQVILDNTKLSPGHVLSGLTVAGGVLGGLGLYDKLVEFAGAGASVPIASFGNALVKGALQELDQNGLVGVLTGMFEVTSTGIAAAIVFAFLTAVTFNPKS</sequence>
<dbReference type="Proteomes" id="UP000732377">
    <property type="component" value="Unassembled WGS sequence"/>
</dbReference>
<keyword evidence="1" id="KW-1133">Transmembrane helix</keyword>
<dbReference type="InterPro" id="IPR014204">
    <property type="entry name" value="Spore_V_AE"/>
</dbReference>
<feature type="transmembrane region" description="Helical" evidence="1">
    <location>
        <begin position="55"/>
        <end position="75"/>
    </location>
</feature>
<dbReference type="EMBL" id="PIUK01000039">
    <property type="protein sequence ID" value="MBY6275779.1"/>
    <property type="molecule type" value="Genomic_DNA"/>
</dbReference>
<feature type="transmembrane region" description="Helical" evidence="1">
    <location>
        <begin position="31"/>
        <end position="48"/>
    </location>
</feature>
<proteinExistence type="predicted"/>
<keyword evidence="1" id="KW-0472">Membrane</keyword>
<dbReference type="RefSeq" id="WP_011194339.1">
    <property type="nucleotide sequence ID" value="NZ_JACSIR010000018.1"/>
</dbReference>
<organism evidence="2 3">
    <name type="scientific">Symbiobacterium thermophilum</name>
    <dbReference type="NCBI Taxonomy" id="2734"/>
    <lineage>
        <taxon>Bacteria</taxon>
        <taxon>Bacillati</taxon>
        <taxon>Bacillota</taxon>
        <taxon>Clostridia</taxon>
        <taxon>Eubacteriales</taxon>
        <taxon>Symbiobacteriaceae</taxon>
        <taxon>Symbiobacterium</taxon>
    </lineage>
</organism>
<feature type="transmembrane region" description="Helical" evidence="1">
    <location>
        <begin position="95"/>
        <end position="112"/>
    </location>
</feature>
<dbReference type="InterPro" id="IPR005562">
    <property type="entry name" value="SpoVA"/>
</dbReference>